<name>A0A9D4U3B5_ADICA</name>
<evidence type="ECO:0000313" key="1">
    <source>
        <dbReference type="EMBL" id="KAI5060243.1"/>
    </source>
</evidence>
<accession>A0A9D4U3B5</accession>
<gene>
    <name evidence="1" type="ORF">GOP47_0024663</name>
</gene>
<comment type="caution">
    <text evidence="1">The sequence shown here is derived from an EMBL/GenBank/DDBJ whole genome shotgun (WGS) entry which is preliminary data.</text>
</comment>
<proteinExistence type="predicted"/>
<dbReference type="OrthoDB" id="439808at2759"/>
<keyword evidence="2" id="KW-1185">Reference proteome</keyword>
<sequence>MANVCAPKRFVPASILVTVKAPATCRPFCSNLSPRPSLDDVERLSRGEASKGKIGSRAVPHRLNADERKAYELAKKKGYLVRQFRSREYPLSNTYRNYCDAVGWPNLRIDQGPAGSLDTMIVDLTTLRLEEANLTALEKEMRQFITEEFSSRSDQPKEEVEAPSGKVLEAITGSASRVEFREAKSGILSFQFSRSDARRLCQVVQDCCKMYIPPSARKLGDKSCALRE</sequence>
<dbReference type="EMBL" id="JABFUD020000024">
    <property type="protein sequence ID" value="KAI5060243.1"/>
    <property type="molecule type" value="Genomic_DNA"/>
</dbReference>
<reference evidence="1" key="1">
    <citation type="submission" date="2021-01" db="EMBL/GenBank/DDBJ databases">
        <title>Adiantum capillus-veneris genome.</title>
        <authorList>
            <person name="Fang Y."/>
            <person name="Liao Q."/>
        </authorList>
    </citation>
    <scope>NUCLEOTIDE SEQUENCE</scope>
    <source>
        <strain evidence="1">H3</strain>
        <tissue evidence="1">Leaf</tissue>
    </source>
</reference>
<protein>
    <submittedName>
        <fullName evidence="1">Uncharacterized protein</fullName>
    </submittedName>
</protein>
<dbReference type="AlphaFoldDB" id="A0A9D4U3B5"/>
<organism evidence="1 2">
    <name type="scientific">Adiantum capillus-veneris</name>
    <name type="common">Maidenhair fern</name>
    <dbReference type="NCBI Taxonomy" id="13818"/>
    <lineage>
        <taxon>Eukaryota</taxon>
        <taxon>Viridiplantae</taxon>
        <taxon>Streptophyta</taxon>
        <taxon>Embryophyta</taxon>
        <taxon>Tracheophyta</taxon>
        <taxon>Polypodiopsida</taxon>
        <taxon>Polypodiidae</taxon>
        <taxon>Polypodiales</taxon>
        <taxon>Pteridineae</taxon>
        <taxon>Pteridaceae</taxon>
        <taxon>Vittarioideae</taxon>
        <taxon>Adiantum</taxon>
    </lineage>
</organism>
<dbReference type="Proteomes" id="UP000886520">
    <property type="component" value="Chromosome 24"/>
</dbReference>
<evidence type="ECO:0000313" key="2">
    <source>
        <dbReference type="Proteomes" id="UP000886520"/>
    </source>
</evidence>